<sequence length="458" mass="52844">MKRLILLASLAILAVGCGSTDNGELIGVQGRQPFEDMQPYGMVEVQQGSYTMGSSDEDIYSTYNLQPKTIQLNSFWMDETEITNNEYRQFVYWVRDSIAYKLLGDVNPQKYLIEVDQYGEELPNPIINWSEKIDWELKNADERDALDPLFIPSEERFYNKKQLDARKLNYEYFWIDYVAAAKKEHYSGIELSPELKGSSFAGRPNGLKNRKELVKREIINVYPDTLAWMHDYAYSYNDNLTRNYFSHPAYDDYPVVGITYRQAKAFSIWRTFMMNNYLEGQGYSRMEEFRLPTEAEWEYAAKGGAPGAAYPWGGPYVRNGKGCFIANYKPMRGNYDVDGGVLPVIVAHYAPNDFGLYDMAGNVSEWCEDSFNESSYNFAHDLNQFAGYQATDEDSPQMKRKVIRGGSWKDQKHFIQTATRAYEYQDSGKSYLGFRCVQSYLGRVRGDNPKTSSNVYKH</sequence>
<dbReference type="Pfam" id="PF03781">
    <property type="entry name" value="FGE-sulfatase"/>
    <property type="match status" value="1"/>
</dbReference>
<reference evidence="2" key="1">
    <citation type="submission" date="2019-08" db="EMBL/GenBank/DDBJ databases">
        <authorList>
            <person name="Kucharzyk K."/>
            <person name="Murdoch R.W."/>
            <person name="Higgins S."/>
            <person name="Loffler F."/>
        </authorList>
    </citation>
    <scope>NUCLEOTIDE SEQUENCE</scope>
</reference>
<dbReference type="PANTHER" id="PTHR23150">
    <property type="entry name" value="SULFATASE MODIFYING FACTOR 1, 2"/>
    <property type="match status" value="1"/>
</dbReference>
<dbReference type="InterPro" id="IPR042095">
    <property type="entry name" value="SUMF_sf"/>
</dbReference>
<keyword evidence="2" id="KW-0560">Oxidoreductase</keyword>
<protein>
    <submittedName>
        <fullName evidence="2">Hercynine oxygenase</fullName>
        <ecNumber evidence="2">1.14.99.-</ecNumber>
    </submittedName>
</protein>
<evidence type="ECO:0000259" key="1">
    <source>
        <dbReference type="Pfam" id="PF03781"/>
    </source>
</evidence>
<dbReference type="AlphaFoldDB" id="A0A644TT57"/>
<dbReference type="PROSITE" id="PS51257">
    <property type="entry name" value="PROKAR_LIPOPROTEIN"/>
    <property type="match status" value="1"/>
</dbReference>
<name>A0A644TT57_9ZZZZ</name>
<dbReference type="Gene3D" id="3.90.1580.10">
    <property type="entry name" value="paralog of FGE (formylglycine-generating enzyme)"/>
    <property type="match status" value="2"/>
</dbReference>
<evidence type="ECO:0000313" key="2">
    <source>
        <dbReference type="EMBL" id="MPL70153.1"/>
    </source>
</evidence>
<dbReference type="EMBL" id="VSSQ01000051">
    <property type="protein sequence ID" value="MPL70153.1"/>
    <property type="molecule type" value="Genomic_DNA"/>
</dbReference>
<accession>A0A644TT57</accession>
<dbReference type="EC" id="1.14.99.-" evidence="2"/>
<gene>
    <name evidence="2" type="primary">egtB_4</name>
    <name evidence="2" type="ORF">SDC9_15906</name>
</gene>
<dbReference type="PANTHER" id="PTHR23150:SF19">
    <property type="entry name" value="FORMYLGLYCINE-GENERATING ENZYME"/>
    <property type="match status" value="1"/>
</dbReference>
<dbReference type="SUPFAM" id="SSF56436">
    <property type="entry name" value="C-type lectin-like"/>
    <property type="match status" value="1"/>
</dbReference>
<comment type="caution">
    <text evidence="2">The sequence shown here is derived from an EMBL/GenBank/DDBJ whole genome shotgun (WGS) entry which is preliminary data.</text>
</comment>
<dbReference type="InterPro" id="IPR016187">
    <property type="entry name" value="CTDL_fold"/>
</dbReference>
<proteinExistence type="predicted"/>
<dbReference type="InterPro" id="IPR051043">
    <property type="entry name" value="Sulfatase_Mod_Factor_Kinase"/>
</dbReference>
<organism evidence="2">
    <name type="scientific">bioreactor metagenome</name>
    <dbReference type="NCBI Taxonomy" id="1076179"/>
    <lineage>
        <taxon>unclassified sequences</taxon>
        <taxon>metagenomes</taxon>
        <taxon>ecological metagenomes</taxon>
    </lineage>
</organism>
<dbReference type="InterPro" id="IPR005532">
    <property type="entry name" value="SUMF_dom"/>
</dbReference>
<feature type="domain" description="Sulfatase-modifying factor enzyme-like" evidence="1">
    <location>
        <begin position="41"/>
        <end position="437"/>
    </location>
</feature>
<dbReference type="GO" id="GO:0120147">
    <property type="term" value="F:formylglycine-generating oxidase activity"/>
    <property type="evidence" value="ECO:0007669"/>
    <property type="project" value="TreeGrafter"/>
</dbReference>